<reference evidence="5 6" key="1">
    <citation type="submission" date="2017-05" db="EMBL/GenBank/DDBJ databases">
        <title>Full genome sequence of Pseudorhodoplanes sinuspersici.</title>
        <authorList>
            <person name="Dastgheib S.M.M."/>
            <person name="Shavandi M."/>
            <person name="Tirandaz H."/>
        </authorList>
    </citation>
    <scope>NUCLEOTIDE SEQUENCE [LARGE SCALE GENOMIC DNA]</scope>
    <source>
        <strain evidence="5 6">RIPI110</strain>
    </source>
</reference>
<dbReference type="InterPro" id="IPR023352">
    <property type="entry name" value="MAPEG-like_dom_sf"/>
</dbReference>
<organism evidence="5 6">
    <name type="scientific">Pseudorhodoplanes sinuspersici</name>
    <dbReference type="NCBI Taxonomy" id="1235591"/>
    <lineage>
        <taxon>Bacteria</taxon>
        <taxon>Pseudomonadati</taxon>
        <taxon>Pseudomonadota</taxon>
        <taxon>Alphaproteobacteria</taxon>
        <taxon>Hyphomicrobiales</taxon>
        <taxon>Pseudorhodoplanes</taxon>
    </lineage>
</organism>
<dbReference type="Proteomes" id="UP000194137">
    <property type="component" value="Chromosome"/>
</dbReference>
<evidence type="ECO:0000256" key="4">
    <source>
        <dbReference type="ARBA" id="ARBA00023136"/>
    </source>
</evidence>
<dbReference type="PANTHER" id="PTHR31004">
    <property type="entry name" value="TRANSMEMBRANE PROTEIN 79"/>
    <property type="match status" value="1"/>
</dbReference>
<dbReference type="EMBL" id="CP021112">
    <property type="protein sequence ID" value="ARQ01070.1"/>
    <property type="molecule type" value="Genomic_DNA"/>
</dbReference>
<evidence type="ECO:0000313" key="6">
    <source>
        <dbReference type="Proteomes" id="UP000194137"/>
    </source>
</evidence>
<dbReference type="AlphaFoldDB" id="A0A1W6ZUR9"/>
<evidence type="ECO:0000313" key="5">
    <source>
        <dbReference type="EMBL" id="ARQ01070.1"/>
    </source>
</evidence>
<keyword evidence="4" id="KW-0472">Membrane</keyword>
<dbReference type="Gene3D" id="1.20.120.550">
    <property type="entry name" value="Membrane associated eicosanoid/glutathione metabolism-like domain"/>
    <property type="match status" value="1"/>
</dbReference>
<evidence type="ECO:0000256" key="3">
    <source>
        <dbReference type="ARBA" id="ARBA00022989"/>
    </source>
</evidence>
<accession>A0A1W6ZUR9</accession>
<dbReference type="RefSeq" id="WP_086089464.1">
    <property type="nucleotide sequence ID" value="NZ_CP021112.1"/>
</dbReference>
<dbReference type="GO" id="GO:0005765">
    <property type="term" value="C:lysosomal membrane"/>
    <property type="evidence" value="ECO:0007669"/>
    <property type="project" value="TreeGrafter"/>
</dbReference>
<sequence>MVAASTADAALRREQQRILRSSAAAFVVCAAVFAAAVIILPRLVQLPGPDLGSRLTVWAGANLFLVAWVMTGIGMVSTGRRRSADDIRGSAYAPPSPKIAVAAAFLQNTLEQAFVAALAQFALVMLLPSLSMPLIAASVLLFSIGRITFLAGYPRGAGARAFGMALTALPSLLAFVLGLGALVYQLAR</sequence>
<dbReference type="PANTHER" id="PTHR31004:SF1">
    <property type="entry name" value="TRANSMEMBRANE PROTEIN 79"/>
    <property type="match status" value="1"/>
</dbReference>
<dbReference type="KEGG" id="psin:CAK95_19690"/>
<protein>
    <submittedName>
        <fullName evidence="5">Uncharacterized protein</fullName>
    </submittedName>
</protein>
<dbReference type="OrthoDB" id="582367at2"/>
<keyword evidence="6" id="KW-1185">Reference proteome</keyword>
<name>A0A1W6ZUR9_9HYPH</name>
<dbReference type="GO" id="GO:0045055">
    <property type="term" value="P:regulated exocytosis"/>
    <property type="evidence" value="ECO:0007669"/>
    <property type="project" value="TreeGrafter"/>
</dbReference>
<comment type="subcellular location">
    <subcellularLocation>
        <location evidence="1">Membrane</location>
    </subcellularLocation>
</comment>
<keyword evidence="3" id="KW-1133">Transmembrane helix</keyword>
<keyword evidence="2" id="KW-0812">Transmembrane</keyword>
<gene>
    <name evidence="5" type="ORF">CAK95_19690</name>
</gene>
<proteinExistence type="predicted"/>
<dbReference type="InterPro" id="IPR001129">
    <property type="entry name" value="Membr-assoc_MAPEG"/>
</dbReference>
<dbReference type="SUPFAM" id="SSF161084">
    <property type="entry name" value="MAPEG domain-like"/>
    <property type="match status" value="1"/>
</dbReference>
<dbReference type="Pfam" id="PF01124">
    <property type="entry name" value="MAPEG"/>
    <property type="match status" value="1"/>
</dbReference>
<evidence type="ECO:0000256" key="2">
    <source>
        <dbReference type="ARBA" id="ARBA00022692"/>
    </source>
</evidence>
<evidence type="ECO:0000256" key="1">
    <source>
        <dbReference type="ARBA" id="ARBA00004370"/>
    </source>
</evidence>